<name>A0A919HPU2_KLEPN</name>
<protein>
    <recommendedName>
        <fullName evidence="3">Metal-dependent phosphohydrolase</fullName>
    </recommendedName>
</protein>
<evidence type="ECO:0008006" key="3">
    <source>
        <dbReference type="Google" id="ProtNLM"/>
    </source>
</evidence>
<accession>A0A919HPU2</accession>
<dbReference type="Proteomes" id="UP000655094">
    <property type="component" value="Unassembled WGS sequence"/>
</dbReference>
<comment type="caution">
    <text evidence="1">The sequence shown here is derived from an EMBL/GenBank/DDBJ whole genome shotgun (WGS) entry which is preliminary data.</text>
</comment>
<dbReference type="EMBL" id="BNFF01000001">
    <property type="protein sequence ID" value="GHK50372.1"/>
    <property type="molecule type" value="Genomic_DNA"/>
</dbReference>
<reference evidence="1" key="1">
    <citation type="submission" date="2020-10" db="EMBL/GenBank/DDBJ databases">
        <title>Genome Sequence of ESBL Producing Zambian Clinical Strains.</title>
        <authorList>
            <person name="Shawa M."/>
            <person name="Furuta Y."/>
            <person name="Simbotwe M."/>
            <person name="Mulenga E."/>
            <person name="Mubanga M."/>
            <person name="Mulenga G."/>
            <person name="Kaile C."/>
            <person name="Zorigt T."/>
            <person name="Hang'ombe B."/>
            <person name="Higashi H."/>
        </authorList>
    </citation>
    <scope>NUCLEOTIDE SEQUENCE</scope>
    <source>
        <strain evidence="1">Zam_UTH_09</strain>
    </source>
</reference>
<evidence type="ECO:0000313" key="1">
    <source>
        <dbReference type="EMBL" id="GHK50372.1"/>
    </source>
</evidence>
<proteinExistence type="predicted"/>
<dbReference type="AlphaFoldDB" id="A0A919HPU2"/>
<evidence type="ECO:0000313" key="2">
    <source>
        <dbReference type="Proteomes" id="UP000655094"/>
    </source>
</evidence>
<dbReference type="Gene3D" id="1.10.3210.50">
    <property type="match status" value="1"/>
</dbReference>
<gene>
    <name evidence="1" type="ORF">KPZU09_01080</name>
</gene>
<sequence length="85" mass="9781">MFDAEDPFADRRALDDRKYALDHFQCKLLRLPETMQTDKGKAMAQHNARFLVEFMAKLSAELQGEPLALDEAVLRRFAPQASIDR</sequence>
<organism evidence="1 2">
    <name type="scientific">Klebsiella pneumoniae</name>
    <dbReference type="NCBI Taxonomy" id="573"/>
    <lineage>
        <taxon>Bacteria</taxon>
        <taxon>Pseudomonadati</taxon>
        <taxon>Pseudomonadota</taxon>
        <taxon>Gammaproteobacteria</taxon>
        <taxon>Enterobacterales</taxon>
        <taxon>Enterobacteriaceae</taxon>
        <taxon>Klebsiella/Raoultella group</taxon>
        <taxon>Klebsiella</taxon>
        <taxon>Klebsiella pneumoniae complex</taxon>
    </lineage>
</organism>
<dbReference type="SUPFAM" id="SSF109604">
    <property type="entry name" value="HD-domain/PDEase-like"/>
    <property type="match status" value="1"/>
</dbReference>